<dbReference type="Pfam" id="PF25876">
    <property type="entry name" value="HH_MFP_RND"/>
    <property type="match status" value="1"/>
</dbReference>
<evidence type="ECO:0000256" key="2">
    <source>
        <dbReference type="ARBA" id="ARBA00009477"/>
    </source>
</evidence>
<evidence type="ECO:0000256" key="1">
    <source>
        <dbReference type="ARBA" id="ARBA00004196"/>
    </source>
</evidence>
<dbReference type="GO" id="GO:0030313">
    <property type="term" value="C:cell envelope"/>
    <property type="evidence" value="ECO:0007669"/>
    <property type="project" value="UniProtKB-SubCell"/>
</dbReference>
<proteinExistence type="inferred from homology"/>
<dbReference type="OrthoDB" id="9801814at2"/>
<feature type="domain" description="Multidrug resistance protein MdtA-like beta-barrel" evidence="5">
    <location>
        <begin position="228"/>
        <end position="282"/>
    </location>
</feature>
<dbReference type="SUPFAM" id="SSF111369">
    <property type="entry name" value="HlyD-like secretion proteins"/>
    <property type="match status" value="1"/>
</dbReference>
<dbReference type="PROSITE" id="PS51257">
    <property type="entry name" value="PROKAR_LIPOPROTEIN"/>
    <property type="match status" value="1"/>
</dbReference>
<reference evidence="7 8" key="1">
    <citation type="submission" date="2018-11" db="EMBL/GenBank/DDBJ databases">
        <title>Chitinophaga lutea sp.nov., isolate from arsenic contaminated soil.</title>
        <authorList>
            <person name="Zong Y."/>
        </authorList>
    </citation>
    <scope>NUCLEOTIDE SEQUENCE [LARGE SCALE GENOMIC DNA]</scope>
    <source>
        <strain evidence="7 8">ZY74</strain>
    </source>
</reference>
<dbReference type="InterPro" id="IPR006143">
    <property type="entry name" value="RND_pump_MFP"/>
</dbReference>
<comment type="subcellular location">
    <subcellularLocation>
        <location evidence="1">Cell envelope</location>
    </subcellularLocation>
</comment>
<dbReference type="Gene3D" id="2.40.420.20">
    <property type="match status" value="1"/>
</dbReference>
<dbReference type="GO" id="GO:0005886">
    <property type="term" value="C:plasma membrane"/>
    <property type="evidence" value="ECO:0007669"/>
    <property type="project" value="TreeGrafter"/>
</dbReference>
<dbReference type="Gene3D" id="2.40.50.100">
    <property type="match status" value="1"/>
</dbReference>
<evidence type="ECO:0000259" key="3">
    <source>
        <dbReference type="Pfam" id="PF25876"/>
    </source>
</evidence>
<evidence type="ECO:0000259" key="6">
    <source>
        <dbReference type="Pfam" id="PF25967"/>
    </source>
</evidence>
<accession>A0A3N4PVA6</accession>
<dbReference type="InterPro" id="IPR058627">
    <property type="entry name" value="MdtA-like_C"/>
</dbReference>
<feature type="domain" description="Multidrug resistance protein MdtA-like alpha-helical hairpin" evidence="3">
    <location>
        <begin position="100"/>
        <end position="158"/>
    </location>
</feature>
<dbReference type="Proteomes" id="UP000278351">
    <property type="component" value="Unassembled WGS sequence"/>
</dbReference>
<dbReference type="Gene3D" id="1.10.287.470">
    <property type="entry name" value="Helix hairpin bin"/>
    <property type="match status" value="1"/>
</dbReference>
<dbReference type="EMBL" id="RPDH01000001">
    <property type="protein sequence ID" value="RPE12733.1"/>
    <property type="molecule type" value="Genomic_DNA"/>
</dbReference>
<feature type="domain" description="Multidrug resistance protein MdtA-like barrel-sandwich hybrid" evidence="4">
    <location>
        <begin position="60"/>
        <end position="200"/>
    </location>
</feature>
<name>A0A3N4PVA6_9BACT</name>
<comment type="caution">
    <text evidence="7">The sequence shown here is derived from an EMBL/GenBank/DDBJ whole genome shotgun (WGS) entry which is preliminary data.</text>
</comment>
<feature type="domain" description="Multidrug resistance protein MdtA-like C-terminal permuted SH3" evidence="6">
    <location>
        <begin position="289"/>
        <end position="349"/>
    </location>
</feature>
<dbReference type="AlphaFoldDB" id="A0A3N4PVA6"/>
<dbReference type="RefSeq" id="WP_123845247.1">
    <property type="nucleotide sequence ID" value="NZ_RPDH01000001.1"/>
</dbReference>
<evidence type="ECO:0000259" key="4">
    <source>
        <dbReference type="Pfam" id="PF25917"/>
    </source>
</evidence>
<dbReference type="PANTHER" id="PTHR30158">
    <property type="entry name" value="ACRA/E-RELATED COMPONENT OF DRUG EFFLUX TRANSPORTER"/>
    <property type="match status" value="1"/>
</dbReference>
<dbReference type="Pfam" id="PF25967">
    <property type="entry name" value="RND-MFP_C"/>
    <property type="match status" value="1"/>
</dbReference>
<dbReference type="InterPro" id="IPR058624">
    <property type="entry name" value="MdtA-like_HH"/>
</dbReference>
<dbReference type="Gene3D" id="2.40.30.170">
    <property type="match status" value="1"/>
</dbReference>
<dbReference type="NCBIfam" id="TIGR01730">
    <property type="entry name" value="RND_mfp"/>
    <property type="match status" value="1"/>
</dbReference>
<organism evidence="7 8">
    <name type="scientific">Chitinophaga lutea</name>
    <dbReference type="NCBI Taxonomy" id="2488634"/>
    <lineage>
        <taxon>Bacteria</taxon>
        <taxon>Pseudomonadati</taxon>
        <taxon>Bacteroidota</taxon>
        <taxon>Chitinophagia</taxon>
        <taxon>Chitinophagales</taxon>
        <taxon>Chitinophagaceae</taxon>
        <taxon>Chitinophaga</taxon>
    </lineage>
</organism>
<sequence length="359" mass="38858">MHRTRNIYIGLLLPLLCACGGKRQAPAGPMPKPTVSVYEVQPASFPVSEKFPASLTGNVIVDIKSDVTGFLEAIRVKDGSNVNKGQVLYEVDKSRSQATYEQSQASVLQAEADLAMKKKDYERYSNLLKQDAISKQTVDQAETALRTAEAMLASAKAARARSGTDINHAVLRAPLSGKIGIALVRVGDLVTAGQTVINTLVNENPIYADIDLPQSRYMEFGRRGGQRFFLASANGEKYPHEGKVLLVNNVVDARTGTIRMRLTFPNPEGMLKSGMTATVQVQSPPSDSALAIPARAIVELLGEVKAYVVDRNNVVQTRTVERGPLADSLMIVRSGLQAGERVVVDGIQKVRQGDTVNIK</sequence>
<dbReference type="GO" id="GO:0046677">
    <property type="term" value="P:response to antibiotic"/>
    <property type="evidence" value="ECO:0007669"/>
    <property type="project" value="TreeGrafter"/>
</dbReference>
<evidence type="ECO:0000313" key="7">
    <source>
        <dbReference type="EMBL" id="RPE12733.1"/>
    </source>
</evidence>
<evidence type="ECO:0000313" key="8">
    <source>
        <dbReference type="Proteomes" id="UP000278351"/>
    </source>
</evidence>
<gene>
    <name evidence="7" type="ORF">EGT74_04085</name>
</gene>
<dbReference type="InterPro" id="IPR058626">
    <property type="entry name" value="MdtA-like_b-barrel"/>
</dbReference>
<keyword evidence="8" id="KW-1185">Reference proteome</keyword>
<evidence type="ECO:0000259" key="5">
    <source>
        <dbReference type="Pfam" id="PF25944"/>
    </source>
</evidence>
<dbReference type="Pfam" id="PF25917">
    <property type="entry name" value="BSH_RND"/>
    <property type="match status" value="1"/>
</dbReference>
<dbReference type="GO" id="GO:0022857">
    <property type="term" value="F:transmembrane transporter activity"/>
    <property type="evidence" value="ECO:0007669"/>
    <property type="project" value="InterPro"/>
</dbReference>
<protein>
    <submittedName>
        <fullName evidence="7">Efflux RND transporter periplasmic adaptor subunit</fullName>
    </submittedName>
</protein>
<dbReference type="Pfam" id="PF25944">
    <property type="entry name" value="Beta-barrel_RND"/>
    <property type="match status" value="1"/>
</dbReference>
<comment type="similarity">
    <text evidence="2">Belongs to the membrane fusion protein (MFP) (TC 8.A.1) family.</text>
</comment>
<dbReference type="InterPro" id="IPR058625">
    <property type="entry name" value="MdtA-like_BSH"/>
</dbReference>
<dbReference type="PRINTS" id="PR01490">
    <property type="entry name" value="RTXTOXIND"/>
</dbReference>